<comment type="similarity">
    <text evidence="9">Belongs to the TrpF family.</text>
</comment>
<dbReference type="InterPro" id="IPR044643">
    <property type="entry name" value="TrpF_fam"/>
</dbReference>
<evidence type="ECO:0000256" key="7">
    <source>
        <dbReference type="ARBA" id="ARBA00023141"/>
    </source>
</evidence>
<dbReference type="GO" id="GO:0004640">
    <property type="term" value="F:phosphoribosylanthranilate isomerase activity"/>
    <property type="evidence" value="ECO:0007669"/>
    <property type="project" value="UniProtKB-UniRule"/>
</dbReference>
<keyword evidence="8 9" id="KW-0413">Isomerase</keyword>
<evidence type="ECO:0000313" key="11">
    <source>
        <dbReference type="EMBL" id="SCT38679.1"/>
    </source>
</evidence>
<evidence type="ECO:0000313" key="14">
    <source>
        <dbReference type="Proteomes" id="UP000095768"/>
    </source>
</evidence>
<dbReference type="InterPro" id="IPR013785">
    <property type="entry name" value="Aldolase_TIM"/>
</dbReference>
<dbReference type="PANTHER" id="PTHR42894">
    <property type="entry name" value="N-(5'-PHOSPHORIBOSYL)ANTHRANILATE ISOMERASE"/>
    <property type="match status" value="1"/>
</dbReference>
<dbReference type="InterPro" id="IPR011060">
    <property type="entry name" value="RibuloseP-bd_barrel"/>
</dbReference>
<dbReference type="GO" id="GO:0000162">
    <property type="term" value="P:L-tryptophan biosynthetic process"/>
    <property type="evidence" value="ECO:0007669"/>
    <property type="project" value="UniProtKB-UniRule"/>
</dbReference>
<organism evidence="12 14">
    <name type="scientific">Staphylococcus caeli</name>
    <dbReference type="NCBI Taxonomy" id="2201815"/>
    <lineage>
        <taxon>Bacteria</taxon>
        <taxon>Bacillati</taxon>
        <taxon>Bacillota</taxon>
        <taxon>Bacilli</taxon>
        <taxon>Bacillales</taxon>
        <taxon>Staphylococcaceae</taxon>
        <taxon>Staphylococcus</taxon>
    </lineage>
</organism>
<dbReference type="EMBL" id="FMPG01000015">
    <property type="protein sequence ID" value="SCT38846.1"/>
    <property type="molecule type" value="Genomic_DNA"/>
</dbReference>
<sequence>MKLKFCGFKTIADVQKANNLNIDAIGFIHYKKSKRYVDLQTINQFTEIIPNTIEKVIVVVNPDSDTLDEIIESTGITTIQLHGNESSATIQYIRKKSKGIKIIKALPATNRFELTKKIEKYKPLVDQFIIDTPSQAYGGTGQSYDWRMLDVLDDVDYLVAGGMDEQNIRNIKTLSLNHNGYDIASGIETNQEKDLTKMHTIIELVKGDYKNDEKYTNRSR</sequence>
<dbReference type="CDD" id="cd00405">
    <property type="entry name" value="PRAI"/>
    <property type="match status" value="1"/>
</dbReference>
<comment type="catalytic activity">
    <reaction evidence="1 9">
        <text>N-(5-phospho-beta-D-ribosyl)anthranilate = 1-(2-carboxyphenylamino)-1-deoxy-D-ribulose 5-phosphate</text>
        <dbReference type="Rhea" id="RHEA:21540"/>
        <dbReference type="ChEBI" id="CHEBI:18277"/>
        <dbReference type="ChEBI" id="CHEBI:58613"/>
        <dbReference type="EC" id="5.3.1.24"/>
    </reaction>
</comment>
<protein>
    <recommendedName>
        <fullName evidence="4 9">N-(5'-phosphoribosyl)anthranilate isomerase</fullName>
        <shortName evidence="9">PRAI</shortName>
        <ecNumber evidence="3 9">5.3.1.24</ecNumber>
    </recommendedName>
</protein>
<evidence type="ECO:0000256" key="9">
    <source>
        <dbReference type="HAMAP-Rule" id="MF_00135"/>
    </source>
</evidence>
<dbReference type="Gene3D" id="3.20.20.70">
    <property type="entry name" value="Aldolase class I"/>
    <property type="match status" value="1"/>
</dbReference>
<name>A0A1D4QTW7_9STAP</name>
<dbReference type="Pfam" id="PF00697">
    <property type="entry name" value="PRAI"/>
    <property type="match status" value="1"/>
</dbReference>
<evidence type="ECO:0000256" key="5">
    <source>
        <dbReference type="ARBA" id="ARBA00022605"/>
    </source>
</evidence>
<dbReference type="Proteomes" id="UP000095412">
    <property type="component" value="Unassembled WGS sequence"/>
</dbReference>
<evidence type="ECO:0000313" key="13">
    <source>
        <dbReference type="Proteomes" id="UP000095412"/>
    </source>
</evidence>
<dbReference type="EC" id="5.3.1.24" evidence="3 9"/>
<keyword evidence="6 9" id="KW-0822">Tryptophan biosynthesis</keyword>
<dbReference type="InterPro" id="IPR001240">
    <property type="entry name" value="PRAI_dom"/>
</dbReference>
<keyword evidence="5 9" id="KW-0028">Amino-acid biosynthesis</keyword>
<dbReference type="AlphaFoldDB" id="A0A1D4QTW7"/>
<dbReference type="HAMAP" id="MF_00135">
    <property type="entry name" value="PRAI"/>
    <property type="match status" value="1"/>
</dbReference>
<evidence type="ECO:0000256" key="8">
    <source>
        <dbReference type="ARBA" id="ARBA00023235"/>
    </source>
</evidence>
<gene>
    <name evidence="9 12" type="primary">trpF</name>
    <name evidence="12" type="ORF">SAMEA2297795_02406</name>
    <name evidence="11" type="ORF">SAMEA2297796_02315</name>
</gene>
<accession>A0A1D4QTW7</accession>
<feature type="domain" description="N-(5'phosphoribosyl) anthranilate isomerase (PRAI)" evidence="10">
    <location>
        <begin position="4"/>
        <end position="203"/>
    </location>
</feature>
<evidence type="ECO:0000313" key="12">
    <source>
        <dbReference type="EMBL" id="SCT38846.1"/>
    </source>
</evidence>
<evidence type="ECO:0000259" key="10">
    <source>
        <dbReference type="Pfam" id="PF00697"/>
    </source>
</evidence>
<keyword evidence="7 9" id="KW-0057">Aromatic amino acid biosynthesis</keyword>
<dbReference type="Proteomes" id="UP000095768">
    <property type="component" value="Unassembled WGS sequence"/>
</dbReference>
<evidence type="ECO:0000256" key="3">
    <source>
        <dbReference type="ARBA" id="ARBA00012572"/>
    </source>
</evidence>
<dbReference type="PANTHER" id="PTHR42894:SF1">
    <property type="entry name" value="N-(5'-PHOSPHORIBOSYL)ANTHRANILATE ISOMERASE"/>
    <property type="match status" value="1"/>
</dbReference>
<dbReference type="NCBIfam" id="NF010563">
    <property type="entry name" value="PRK13958.1"/>
    <property type="match status" value="1"/>
</dbReference>
<evidence type="ECO:0000256" key="2">
    <source>
        <dbReference type="ARBA" id="ARBA00004664"/>
    </source>
</evidence>
<dbReference type="EMBL" id="FMPI01000022">
    <property type="protein sequence ID" value="SCT38679.1"/>
    <property type="molecule type" value="Genomic_DNA"/>
</dbReference>
<dbReference type="SUPFAM" id="SSF51366">
    <property type="entry name" value="Ribulose-phoshate binding barrel"/>
    <property type="match status" value="1"/>
</dbReference>
<evidence type="ECO:0000256" key="6">
    <source>
        <dbReference type="ARBA" id="ARBA00022822"/>
    </source>
</evidence>
<dbReference type="OrthoDB" id="9786954at2"/>
<reference evidence="12 14" key="1">
    <citation type="submission" date="2016-09" db="EMBL/GenBank/DDBJ databases">
        <authorList>
            <consortium name="Pathogen Informatics"/>
        </authorList>
    </citation>
    <scope>NUCLEOTIDE SEQUENCE [LARGE SCALE GENOMIC DNA]</scope>
    <source>
        <strain evidence="12 14">82B</strain>
    </source>
</reference>
<dbReference type="UniPathway" id="UPA00035">
    <property type="reaction ID" value="UER00042"/>
</dbReference>
<reference evidence="11 13" key="2">
    <citation type="submission" date="2016-09" db="EMBL/GenBank/DDBJ databases">
        <authorList>
            <consortium name="Pathogen Informatics"/>
            <person name="Sun Q."/>
            <person name="Inoue M."/>
        </authorList>
    </citation>
    <scope>NUCLEOTIDE SEQUENCE [LARGE SCALE GENOMIC DNA]</scope>
    <source>
        <strain evidence="11 13">82C</strain>
    </source>
</reference>
<proteinExistence type="inferred from homology"/>
<evidence type="ECO:0000256" key="1">
    <source>
        <dbReference type="ARBA" id="ARBA00001164"/>
    </source>
</evidence>
<evidence type="ECO:0000256" key="4">
    <source>
        <dbReference type="ARBA" id="ARBA00022272"/>
    </source>
</evidence>
<comment type="pathway">
    <text evidence="2 9">Amino-acid biosynthesis; L-tryptophan biosynthesis; L-tryptophan from chorismate: step 3/5.</text>
</comment>
<keyword evidence="13" id="KW-1185">Reference proteome</keyword>